<dbReference type="InterPro" id="IPR016164">
    <property type="entry name" value="FAD-linked_Oxase-like_C"/>
</dbReference>
<dbReference type="PROSITE" id="PS51387">
    <property type="entry name" value="FAD_PCMH"/>
    <property type="match status" value="1"/>
</dbReference>
<dbReference type="OrthoDB" id="9811557at2"/>
<dbReference type="SUPFAM" id="SSF55103">
    <property type="entry name" value="FAD-linked oxidases, C-terminal domain"/>
    <property type="match status" value="1"/>
</dbReference>
<reference evidence="6 7" key="1">
    <citation type="submission" date="2017-10" db="EMBL/GenBank/DDBJ databases">
        <title>Sequencing the genomes of 1000 actinobacteria strains.</title>
        <authorList>
            <person name="Klenk H.-P."/>
        </authorList>
    </citation>
    <scope>NUCLEOTIDE SEQUENCE [LARGE SCALE GENOMIC DNA]</scope>
    <source>
        <strain evidence="6 7">DSM 21838</strain>
    </source>
</reference>
<dbReference type="GO" id="GO:0016491">
    <property type="term" value="F:oxidoreductase activity"/>
    <property type="evidence" value="ECO:0007669"/>
    <property type="project" value="UniProtKB-KW"/>
</dbReference>
<dbReference type="InterPro" id="IPR036318">
    <property type="entry name" value="FAD-bd_PCMH-like_sf"/>
</dbReference>
<keyword evidence="2" id="KW-0285">Flavoprotein</keyword>
<dbReference type="Gene3D" id="3.30.70.2740">
    <property type="match status" value="1"/>
</dbReference>
<dbReference type="Gene3D" id="1.10.45.10">
    <property type="entry name" value="Vanillyl-alcohol Oxidase, Chain A, domain 4"/>
    <property type="match status" value="1"/>
</dbReference>
<dbReference type="InterPro" id="IPR006094">
    <property type="entry name" value="Oxid_FAD_bind_N"/>
</dbReference>
<evidence type="ECO:0000259" key="5">
    <source>
        <dbReference type="PROSITE" id="PS51387"/>
    </source>
</evidence>
<dbReference type="Gene3D" id="3.30.70.2190">
    <property type="match status" value="1"/>
</dbReference>
<dbReference type="PANTHER" id="PTHR42934">
    <property type="entry name" value="GLYCOLATE OXIDASE SUBUNIT GLCD"/>
    <property type="match status" value="1"/>
</dbReference>
<dbReference type="AlphaFoldDB" id="A0A2A9ER98"/>
<comment type="cofactor">
    <cofactor evidence="1">
        <name>FAD</name>
        <dbReference type="ChEBI" id="CHEBI:57692"/>
    </cofactor>
</comment>
<evidence type="ECO:0000256" key="4">
    <source>
        <dbReference type="ARBA" id="ARBA00023002"/>
    </source>
</evidence>
<dbReference type="InterPro" id="IPR016166">
    <property type="entry name" value="FAD-bd_PCMH"/>
</dbReference>
<dbReference type="Gene3D" id="3.30.465.10">
    <property type="match status" value="1"/>
</dbReference>
<protein>
    <submittedName>
        <fullName evidence="6">Glycolate oxidase</fullName>
    </submittedName>
</protein>
<feature type="domain" description="FAD-binding PCMH-type" evidence="5">
    <location>
        <begin position="53"/>
        <end position="231"/>
    </location>
</feature>
<dbReference type="InterPro" id="IPR016169">
    <property type="entry name" value="FAD-bd_PCMH_sub2"/>
</dbReference>
<dbReference type="Pfam" id="PF02913">
    <property type="entry name" value="FAD-oxidase_C"/>
    <property type="match status" value="1"/>
</dbReference>
<dbReference type="SUPFAM" id="SSF56176">
    <property type="entry name" value="FAD-binding/transporter-associated domain-like"/>
    <property type="match status" value="1"/>
</dbReference>
<organism evidence="6 7">
    <name type="scientific">Georgenia soli</name>
    <dbReference type="NCBI Taxonomy" id="638953"/>
    <lineage>
        <taxon>Bacteria</taxon>
        <taxon>Bacillati</taxon>
        <taxon>Actinomycetota</taxon>
        <taxon>Actinomycetes</taxon>
        <taxon>Micrococcales</taxon>
        <taxon>Bogoriellaceae</taxon>
        <taxon>Georgenia</taxon>
    </lineage>
</organism>
<dbReference type="InterPro" id="IPR016171">
    <property type="entry name" value="Vanillyl_alc_oxidase_C-sub2"/>
</dbReference>
<evidence type="ECO:0000256" key="2">
    <source>
        <dbReference type="ARBA" id="ARBA00022630"/>
    </source>
</evidence>
<gene>
    <name evidence="6" type="ORF">ATJ97_3326</name>
</gene>
<evidence type="ECO:0000256" key="1">
    <source>
        <dbReference type="ARBA" id="ARBA00001974"/>
    </source>
</evidence>
<comment type="caution">
    <text evidence="6">The sequence shown here is derived from an EMBL/GenBank/DDBJ whole genome shotgun (WGS) entry which is preliminary data.</text>
</comment>
<dbReference type="InterPro" id="IPR051914">
    <property type="entry name" value="FAD-linked_OxidoTrans_Type4"/>
</dbReference>
<evidence type="ECO:0000313" key="6">
    <source>
        <dbReference type="EMBL" id="PFG40792.1"/>
    </source>
</evidence>
<dbReference type="Proteomes" id="UP000222106">
    <property type="component" value="Unassembled WGS sequence"/>
</dbReference>
<evidence type="ECO:0000313" key="7">
    <source>
        <dbReference type="Proteomes" id="UP000222106"/>
    </source>
</evidence>
<dbReference type="GO" id="GO:0071949">
    <property type="term" value="F:FAD binding"/>
    <property type="evidence" value="ECO:0007669"/>
    <property type="project" value="InterPro"/>
</dbReference>
<keyword evidence="3" id="KW-0274">FAD</keyword>
<dbReference type="Gene3D" id="3.30.43.10">
    <property type="entry name" value="Uridine Diphospho-n-acetylenolpyruvylglucosamine Reductase, domain 2"/>
    <property type="match status" value="1"/>
</dbReference>
<dbReference type="InterPro" id="IPR004113">
    <property type="entry name" value="FAD-bd_oxidored_4_C"/>
</dbReference>
<dbReference type="Pfam" id="PF01565">
    <property type="entry name" value="FAD_binding_4"/>
    <property type="match status" value="1"/>
</dbReference>
<dbReference type="RefSeq" id="WP_098484638.1">
    <property type="nucleotide sequence ID" value="NZ_PDJI01000004.1"/>
</dbReference>
<name>A0A2A9ER98_9MICO</name>
<sequence length="501" mass="51761">MTSTDTAAVPTGRAAADALGRVTAELSGALGAEQVITDRQRLRTYECDGLAQYKVVPGLVVLARDADDVAAAVGACARHGVPFVARGSGTGLSGGALPQAEGVLIVMSQMRQIREIDAANQRAVVDPGVINLALTRETTPDGYYFAPDPSSQSVCSIGGNVAENSGGAHCLKYGFTTNHVTGLDLVTPAGEHVEIGGKAPDPPGYDLLGALVGSEGTLGIVTEVTVRLTRLPQEVQTVLAGFRSTDDAGAATSAIIAAGVIPAAIEMMDALSIEAAEKAVACGYPAGAGAVLVVEVDGAAADVAGELAEVLRHCEANGAFETRIAADDVERALIWKGRKSAFAAVGRISPDYIVQDGVIPRTALPQVLRQIADLAAERGVRVANVFHAGDGNLHPLVLFDDAEEGAAERAEEVAGGILELCIANGGSITGEHGVGSDKARYMPKMFTEEDLDTMQAVRCAFDPDNISNPGKVFPTPRLCGERPGRRQGAHPLQEAGLAEVF</sequence>
<keyword evidence="7" id="KW-1185">Reference proteome</keyword>
<dbReference type="InterPro" id="IPR016167">
    <property type="entry name" value="FAD-bd_PCMH_sub1"/>
</dbReference>
<proteinExistence type="predicted"/>
<evidence type="ECO:0000256" key="3">
    <source>
        <dbReference type="ARBA" id="ARBA00022827"/>
    </source>
</evidence>
<keyword evidence="4" id="KW-0560">Oxidoreductase</keyword>
<dbReference type="EMBL" id="PDJI01000004">
    <property type="protein sequence ID" value="PFG40792.1"/>
    <property type="molecule type" value="Genomic_DNA"/>
</dbReference>
<accession>A0A2A9ER98</accession>
<dbReference type="PANTHER" id="PTHR42934:SF1">
    <property type="entry name" value="GLYCOLATE OXIDASE SUBUNIT GLCD"/>
    <property type="match status" value="1"/>
</dbReference>